<gene>
    <name evidence="2" type="primary">WBGene00277339</name>
</gene>
<evidence type="ECO:0000313" key="3">
    <source>
        <dbReference type="Proteomes" id="UP000005239"/>
    </source>
</evidence>
<evidence type="ECO:0000313" key="2">
    <source>
        <dbReference type="EnsemblMetazoa" id="PPA38970.1"/>
    </source>
</evidence>
<feature type="compositionally biased region" description="Basic and acidic residues" evidence="1">
    <location>
        <begin position="26"/>
        <end position="37"/>
    </location>
</feature>
<accession>A0A2A6CAG6</accession>
<evidence type="ECO:0000256" key="1">
    <source>
        <dbReference type="SAM" id="MobiDB-lite"/>
    </source>
</evidence>
<name>A0A2A6CAG6_PRIPA</name>
<dbReference type="EnsemblMetazoa" id="PPA38970.1">
    <property type="protein sequence ID" value="PPA38970.1"/>
    <property type="gene ID" value="WBGene00277339"/>
</dbReference>
<proteinExistence type="predicted"/>
<reference evidence="2" key="2">
    <citation type="submission" date="2022-06" db="UniProtKB">
        <authorList>
            <consortium name="EnsemblMetazoa"/>
        </authorList>
    </citation>
    <scope>IDENTIFICATION</scope>
    <source>
        <strain evidence="2">PS312</strain>
    </source>
</reference>
<organism evidence="2 3">
    <name type="scientific">Pristionchus pacificus</name>
    <name type="common">Parasitic nematode worm</name>
    <dbReference type="NCBI Taxonomy" id="54126"/>
    <lineage>
        <taxon>Eukaryota</taxon>
        <taxon>Metazoa</taxon>
        <taxon>Ecdysozoa</taxon>
        <taxon>Nematoda</taxon>
        <taxon>Chromadorea</taxon>
        <taxon>Rhabditida</taxon>
        <taxon>Rhabditina</taxon>
        <taxon>Diplogasteromorpha</taxon>
        <taxon>Diplogasteroidea</taxon>
        <taxon>Neodiplogasteridae</taxon>
        <taxon>Pristionchus</taxon>
    </lineage>
</organism>
<keyword evidence="3" id="KW-1185">Reference proteome</keyword>
<dbReference type="AlphaFoldDB" id="A0A2A6CAG6"/>
<protein>
    <submittedName>
        <fullName evidence="2">Uncharacterized protein</fullName>
    </submittedName>
</protein>
<dbReference type="Proteomes" id="UP000005239">
    <property type="component" value="Unassembled WGS sequence"/>
</dbReference>
<feature type="region of interest" description="Disordered" evidence="1">
    <location>
        <begin position="1"/>
        <end position="37"/>
    </location>
</feature>
<reference evidence="3" key="1">
    <citation type="journal article" date="2008" name="Nat. Genet.">
        <title>The Pristionchus pacificus genome provides a unique perspective on nematode lifestyle and parasitism.</title>
        <authorList>
            <person name="Dieterich C."/>
            <person name="Clifton S.W."/>
            <person name="Schuster L.N."/>
            <person name="Chinwalla A."/>
            <person name="Delehaunty K."/>
            <person name="Dinkelacker I."/>
            <person name="Fulton L."/>
            <person name="Fulton R."/>
            <person name="Godfrey J."/>
            <person name="Minx P."/>
            <person name="Mitreva M."/>
            <person name="Roeseler W."/>
            <person name="Tian H."/>
            <person name="Witte H."/>
            <person name="Yang S.P."/>
            <person name="Wilson R.K."/>
            <person name="Sommer R.J."/>
        </authorList>
    </citation>
    <scope>NUCLEOTIDE SEQUENCE [LARGE SCALE GENOMIC DNA]</scope>
    <source>
        <strain evidence="3">PS312</strain>
    </source>
</reference>
<accession>A0A8R1UUA2</accession>
<sequence length="37" mass="4168">MRPSLPLSGIDREVASRVYRTPAPSAREDGREQKKGR</sequence>